<dbReference type="AlphaFoldDB" id="A0A0F9RLG9"/>
<reference evidence="2" key="1">
    <citation type="journal article" date="2015" name="Nature">
        <title>Complex archaea that bridge the gap between prokaryotes and eukaryotes.</title>
        <authorList>
            <person name="Spang A."/>
            <person name="Saw J.H."/>
            <person name="Jorgensen S.L."/>
            <person name="Zaremba-Niedzwiedzka K."/>
            <person name="Martijn J."/>
            <person name="Lind A.E."/>
            <person name="van Eijk R."/>
            <person name="Schleper C."/>
            <person name="Guy L."/>
            <person name="Ettema T.J."/>
        </authorList>
    </citation>
    <scope>NUCLEOTIDE SEQUENCE</scope>
</reference>
<dbReference type="EMBL" id="LAZR01000806">
    <property type="protein sequence ID" value="KKN57380.1"/>
    <property type="molecule type" value="Genomic_DNA"/>
</dbReference>
<organism evidence="2">
    <name type="scientific">marine sediment metagenome</name>
    <dbReference type="NCBI Taxonomy" id="412755"/>
    <lineage>
        <taxon>unclassified sequences</taxon>
        <taxon>metagenomes</taxon>
        <taxon>ecological metagenomes</taxon>
    </lineage>
</organism>
<evidence type="ECO:0000256" key="1">
    <source>
        <dbReference type="SAM" id="MobiDB-lite"/>
    </source>
</evidence>
<protein>
    <submittedName>
        <fullName evidence="2">Uncharacterized protein</fullName>
    </submittedName>
</protein>
<feature type="compositionally biased region" description="Low complexity" evidence="1">
    <location>
        <begin position="101"/>
        <end position="114"/>
    </location>
</feature>
<evidence type="ECO:0000313" key="2">
    <source>
        <dbReference type="EMBL" id="KKN57380.1"/>
    </source>
</evidence>
<accession>A0A0F9RLG9</accession>
<name>A0A0F9RLG9_9ZZZZ</name>
<feature type="compositionally biased region" description="Low complexity" evidence="1">
    <location>
        <begin position="65"/>
        <end position="85"/>
    </location>
</feature>
<feature type="compositionally biased region" description="Acidic residues" evidence="1">
    <location>
        <begin position="86"/>
        <end position="97"/>
    </location>
</feature>
<proteinExistence type="predicted"/>
<feature type="region of interest" description="Disordered" evidence="1">
    <location>
        <begin position="417"/>
        <end position="450"/>
    </location>
</feature>
<gene>
    <name evidence="2" type="ORF">LCGC14_0562860</name>
</gene>
<feature type="compositionally biased region" description="Low complexity" evidence="1">
    <location>
        <begin position="121"/>
        <end position="180"/>
    </location>
</feature>
<comment type="caution">
    <text evidence="2">The sequence shown here is derived from an EMBL/GenBank/DDBJ whole genome shotgun (WGS) entry which is preliminary data.</text>
</comment>
<feature type="compositionally biased region" description="Basic and acidic residues" evidence="1">
    <location>
        <begin position="55"/>
        <end position="64"/>
    </location>
</feature>
<feature type="region of interest" description="Disordered" evidence="1">
    <location>
        <begin position="43"/>
        <end position="180"/>
    </location>
</feature>
<sequence>MAGTNANAKAELKDIETREVSIVDFPAIRRRFLIIKRAPPEDGMTTKRTAITASEGRERVEKTEGAAAAETGDGDASMMDLLGLGDLDETAAAEGDGDGSGAATEGDGDGAATEGDGDGAAGAAAEGDGDAAAAAEGDAATDGAGDAATEGDGAAAATEGEADAAATEGEADAAADAAGDSEVVTKAVKAGAGAKSAKTALAAITRIVNQAKDLGDKPLSPAMIASLKTVMNQLNLMSGQVSSAKEKDKKTEKVEGSTMRALTAAMEKLTALSNKLGEMEADADIADAQGSEMRSIAASLGAIIDKYGKPATQTEKRDIEIFKAMGSENDADPMIVFKSGAKMKRVRLSQFKRAVEALQSILKELAGEQVAKTAPAAAVDLTPVTKAIEAMGGKVDTKIETINKSVGDLTKRLEAVEGIRPTGAGDGDPPEATEVKKSEDDIGWGSVLGT</sequence>